<keyword evidence="2" id="KW-1185">Reference proteome</keyword>
<dbReference type="EMBL" id="JALLPJ020000617">
    <property type="protein sequence ID" value="KAL3787284.1"/>
    <property type="molecule type" value="Genomic_DNA"/>
</dbReference>
<comment type="caution">
    <text evidence="1">The sequence shown here is derived from an EMBL/GenBank/DDBJ whole genome shotgun (WGS) entry which is preliminary data.</text>
</comment>
<evidence type="ECO:0000313" key="1">
    <source>
        <dbReference type="EMBL" id="KAL3787284.1"/>
    </source>
</evidence>
<gene>
    <name evidence="1" type="ORF">ACHAWO_001769</name>
</gene>
<reference evidence="1 2" key="1">
    <citation type="submission" date="2024-10" db="EMBL/GenBank/DDBJ databases">
        <title>Updated reference genomes for cyclostephanoid diatoms.</title>
        <authorList>
            <person name="Roberts W.R."/>
            <person name="Alverson A.J."/>
        </authorList>
    </citation>
    <scope>NUCLEOTIDE SEQUENCE [LARGE SCALE GENOMIC DNA]</scope>
    <source>
        <strain evidence="1 2">AJA010-31</strain>
    </source>
</reference>
<protein>
    <submittedName>
        <fullName evidence="1">Uncharacterized protein</fullName>
    </submittedName>
</protein>
<proteinExistence type="predicted"/>
<organism evidence="1 2">
    <name type="scientific">Cyclotella atomus</name>
    <dbReference type="NCBI Taxonomy" id="382360"/>
    <lineage>
        <taxon>Eukaryota</taxon>
        <taxon>Sar</taxon>
        <taxon>Stramenopiles</taxon>
        <taxon>Ochrophyta</taxon>
        <taxon>Bacillariophyta</taxon>
        <taxon>Coscinodiscophyceae</taxon>
        <taxon>Thalassiosirophycidae</taxon>
        <taxon>Stephanodiscales</taxon>
        <taxon>Stephanodiscaceae</taxon>
        <taxon>Cyclotella</taxon>
    </lineage>
</organism>
<sequence length="85" mass="9436">MIYESFRSSFPKTLWLQQRTRPKLDLLLHLVLLIPKNNRVHIIVALGCLLISETGPAIANPATPPATIPIEFSTKDGPRSRAFGS</sequence>
<name>A0ABD3PH63_9STRA</name>
<accession>A0ABD3PH63</accession>
<dbReference type="AlphaFoldDB" id="A0ABD3PH63"/>
<evidence type="ECO:0000313" key="2">
    <source>
        <dbReference type="Proteomes" id="UP001530400"/>
    </source>
</evidence>
<dbReference type="Proteomes" id="UP001530400">
    <property type="component" value="Unassembled WGS sequence"/>
</dbReference>